<dbReference type="Pfam" id="PF02373">
    <property type="entry name" value="JmjC"/>
    <property type="match status" value="1"/>
</dbReference>
<dbReference type="OrthoDB" id="418911at2759"/>
<keyword evidence="4" id="KW-1185">Reference proteome</keyword>
<name>A4S3A2_OSTLU</name>
<dbReference type="RefSeq" id="XP_001420060.1">
    <property type="nucleotide sequence ID" value="XM_001420023.1"/>
</dbReference>
<dbReference type="Proteomes" id="UP000001568">
    <property type="component" value="Chromosome 10"/>
</dbReference>
<protein>
    <recommendedName>
        <fullName evidence="2">JmjC domain-containing protein</fullName>
    </recommendedName>
</protein>
<dbReference type="KEGG" id="olu:OSTLU_25099"/>
<dbReference type="SMART" id="SM00558">
    <property type="entry name" value="JmjC"/>
    <property type="match status" value="1"/>
</dbReference>
<evidence type="ECO:0000259" key="2">
    <source>
        <dbReference type="PROSITE" id="PS51184"/>
    </source>
</evidence>
<evidence type="ECO:0000313" key="3">
    <source>
        <dbReference type="EMBL" id="ABO98353.1"/>
    </source>
</evidence>
<accession>A4S3A2</accession>
<dbReference type="GO" id="GO:0000785">
    <property type="term" value="C:chromatin"/>
    <property type="evidence" value="ECO:0007669"/>
    <property type="project" value="TreeGrafter"/>
</dbReference>
<dbReference type="GeneID" id="5004120"/>
<dbReference type="PROSITE" id="PS51184">
    <property type="entry name" value="JMJC"/>
    <property type="match status" value="1"/>
</dbReference>
<feature type="region of interest" description="Disordered" evidence="1">
    <location>
        <begin position="151"/>
        <end position="195"/>
    </location>
</feature>
<dbReference type="PANTHER" id="PTHR10694">
    <property type="entry name" value="LYSINE-SPECIFIC DEMETHYLASE"/>
    <property type="match status" value="1"/>
</dbReference>
<dbReference type="OMA" id="THADQFR"/>
<evidence type="ECO:0000256" key="1">
    <source>
        <dbReference type="SAM" id="MobiDB-lite"/>
    </source>
</evidence>
<dbReference type="HOGENOM" id="CLU_022914_0_0_1"/>
<feature type="region of interest" description="Disordered" evidence="1">
    <location>
        <begin position="1"/>
        <end position="74"/>
    </location>
</feature>
<dbReference type="EMBL" id="CP000590">
    <property type="protein sequence ID" value="ABO98353.1"/>
    <property type="molecule type" value="Genomic_DNA"/>
</dbReference>
<gene>
    <name evidence="3" type="ORF">OSTLU_25099</name>
</gene>
<dbReference type="Gene3D" id="2.60.120.650">
    <property type="entry name" value="Cupin"/>
    <property type="match status" value="1"/>
</dbReference>
<reference evidence="3 4" key="1">
    <citation type="journal article" date="2007" name="Proc. Natl. Acad. Sci. U.S.A.">
        <title>The tiny eukaryote Ostreococcus provides genomic insights into the paradox of plankton speciation.</title>
        <authorList>
            <person name="Palenik B."/>
            <person name="Grimwood J."/>
            <person name="Aerts A."/>
            <person name="Rouze P."/>
            <person name="Salamov A."/>
            <person name="Putnam N."/>
            <person name="Dupont C."/>
            <person name="Jorgensen R."/>
            <person name="Derelle E."/>
            <person name="Rombauts S."/>
            <person name="Zhou K."/>
            <person name="Otillar R."/>
            <person name="Merchant S.S."/>
            <person name="Podell S."/>
            <person name="Gaasterland T."/>
            <person name="Napoli C."/>
            <person name="Gendler K."/>
            <person name="Manuell A."/>
            <person name="Tai V."/>
            <person name="Vallon O."/>
            <person name="Piganeau G."/>
            <person name="Jancek S."/>
            <person name="Heijde M."/>
            <person name="Jabbari K."/>
            <person name="Bowler C."/>
            <person name="Lohr M."/>
            <person name="Robbens S."/>
            <person name="Werner G."/>
            <person name="Dubchak I."/>
            <person name="Pazour G.J."/>
            <person name="Ren Q."/>
            <person name="Paulsen I."/>
            <person name="Delwiche C."/>
            <person name="Schmutz J."/>
            <person name="Rokhsar D."/>
            <person name="Van de Peer Y."/>
            <person name="Moreau H."/>
            <person name="Grigoriev I.V."/>
        </authorList>
    </citation>
    <scope>NUCLEOTIDE SEQUENCE [LARGE SCALE GENOMIC DNA]</scope>
    <source>
        <strain evidence="3 4">CCE9901</strain>
    </source>
</reference>
<dbReference type="GO" id="GO:0032452">
    <property type="term" value="F:histone demethylase activity"/>
    <property type="evidence" value="ECO:0007669"/>
    <property type="project" value="TreeGrafter"/>
</dbReference>
<feature type="compositionally biased region" description="Basic and acidic residues" evidence="1">
    <location>
        <begin position="167"/>
        <end position="176"/>
    </location>
</feature>
<dbReference type="GO" id="GO:0010468">
    <property type="term" value="P:regulation of gene expression"/>
    <property type="evidence" value="ECO:0007669"/>
    <property type="project" value="TreeGrafter"/>
</dbReference>
<feature type="compositionally biased region" description="Basic and acidic residues" evidence="1">
    <location>
        <begin position="1"/>
        <end position="10"/>
    </location>
</feature>
<dbReference type="InterPro" id="IPR003347">
    <property type="entry name" value="JmjC_dom"/>
</dbReference>
<dbReference type="AlphaFoldDB" id="A4S3A2"/>
<sequence length="729" mass="83403">MAWERAREDDGPGSATRWCESAEANARRRTTGRRGEGARRGKEAAGREREGERRRGKRRRGNDAAKRAMRRYHAERPHRALNVCDNGERERMEPHEMEEKRDFEEKRARFAAKFAAGELSPEPAYRYEEPARARGIWDGKGATFEDAIVSGDHDHHSSSGANSSEETAVHLRHETTSGRTPPPVTSKPSRTGPESIKLCELRTHKSMRKNDTSTLPTVYSCMNLGVTPEQLLQGEDKAWWSEFGKQGAMVIKISDGWDILDDTSALCDLSWVGTKSIKLRTLGPDYQYIRQNLPDRKTGLLEPFRAMNDVDSNMEIGAFVEDFQERCRTHADQFRLMDVNARECWFLQQIHSGFPLQFPYLQGIAMEALMKNVRAVDASETPQTHPWDPRLLGQRKPSVLRRCLELCETQNVVNKRLSLDAALDCATPQSAEEARAEEKGRTGGVVTKVDQSAVQRRIERREDKKKGKKHSSAGTVIEAAVLEAAEMATEKASETRLWGVGIVSPWLYYMGVGSIFPLHFEDYAFASANVILARPDSHSAVVWYSIPRSDLYLLHTYLQETLGAEYTVDILEMRRLWLDPARIQDWNSKRVNGEEKIHVYRHVQRAGEYVVTDYGSVHWGVNLGDGWKAAVNFAYMDWKPAAEEVNEVYKRLEKETGMFRHHRCCPNAQVYPIRIIRFCDYFDPMFDLLDALGSRQSFLDVARNWKYRDMAISRSFTGREPQIERYVLF</sequence>
<feature type="compositionally biased region" description="Basic and acidic residues" evidence="1">
    <location>
        <begin position="33"/>
        <end position="53"/>
    </location>
</feature>
<dbReference type="SUPFAM" id="SSF51197">
    <property type="entry name" value="Clavaminate synthase-like"/>
    <property type="match status" value="1"/>
</dbReference>
<proteinExistence type="predicted"/>
<evidence type="ECO:0000313" key="4">
    <source>
        <dbReference type="Proteomes" id="UP000001568"/>
    </source>
</evidence>
<dbReference type="GO" id="GO:0005634">
    <property type="term" value="C:nucleus"/>
    <property type="evidence" value="ECO:0007669"/>
    <property type="project" value="TreeGrafter"/>
</dbReference>
<feature type="compositionally biased region" description="Basic and acidic residues" evidence="1">
    <location>
        <begin position="61"/>
        <end position="74"/>
    </location>
</feature>
<dbReference type="STRING" id="436017.A4S3A2"/>
<dbReference type="eggNOG" id="KOG1246">
    <property type="taxonomic scope" value="Eukaryota"/>
</dbReference>
<dbReference type="Gramene" id="ABO98353">
    <property type="protein sequence ID" value="ABO98353"/>
    <property type="gene ID" value="OSTLU_25099"/>
</dbReference>
<organism evidence="3 4">
    <name type="scientific">Ostreococcus lucimarinus (strain CCE9901)</name>
    <dbReference type="NCBI Taxonomy" id="436017"/>
    <lineage>
        <taxon>Eukaryota</taxon>
        <taxon>Viridiplantae</taxon>
        <taxon>Chlorophyta</taxon>
        <taxon>Mamiellophyceae</taxon>
        <taxon>Mamiellales</taxon>
        <taxon>Bathycoccaceae</taxon>
        <taxon>Ostreococcus</taxon>
    </lineage>
</organism>
<feature type="domain" description="JmjC" evidence="2">
    <location>
        <begin position="479"/>
        <end position="650"/>
    </location>
</feature>